<dbReference type="InterPro" id="IPR041698">
    <property type="entry name" value="Methyltransf_25"/>
</dbReference>
<gene>
    <name evidence="3" type="ORF">CKO28_04040</name>
</gene>
<reference evidence="3 4" key="1">
    <citation type="journal article" date="2020" name="Microorganisms">
        <title>Osmotic Adaptation and Compatible Solute Biosynthesis of Phototrophic Bacteria as Revealed from Genome Analyses.</title>
        <authorList>
            <person name="Imhoff J.F."/>
            <person name="Rahn T."/>
            <person name="Kunzel S."/>
            <person name="Keller A."/>
            <person name="Neulinger S.C."/>
        </authorList>
    </citation>
    <scope>NUCLEOTIDE SEQUENCE [LARGE SCALE GENOMIC DNA]</scope>
    <source>
        <strain evidence="3 4">DSM 9895</strain>
    </source>
</reference>
<dbReference type="Proteomes" id="UP001296873">
    <property type="component" value="Unassembled WGS sequence"/>
</dbReference>
<dbReference type="InterPro" id="IPR029063">
    <property type="entry name" value="SAM-dependent_MTases_sf"/>
</dbReference>
<organism evidence="3 4">
    <name type="scientific">Rhodovibrio sodomensis</name>
    <dbReference type="NCBI Taxonomy" id="1088"/>
    <lineage>
        <taxon>Bacteria</taxon>
        <taxon>Pseudomonadati</taxon>
        <taxon>Pseudomonadota</taxon>
        <taxon>Alphaproteobacteria</taxon>
        <taxon>Rhodospirillales</taxon>
        <taxon>Rhodovibrionaceae</taxon>
        <taxon>Rhodovibrio</taxon>
    </lineage>
</organism>
<dbReference type="Gene3D" id="3.40.50.150">
    <property type="entry name" value="Vaccinia Virus protein VP39"/>
    <property type="match status" value="1"/>
</dbReference>
<keyword evidence="4" id="KW-1185">Reference proteome</keyword>
<accession>A0ABS1D9X4</accession>
<evidence type="ECO:0000313" key="4">
    <source>
        <dbReference type="Proteomes" id="UP001296873"/>
    </source>
</evidence>
<feature type="domain" description="Methyltransferase" evidence="2">
    <location>
        <begin position="44"/>
        <end position="136"/>
    </location>
</feature>
<protein>
    <submittedName>
        <fullName evidence="3">SAM-dependent methyltransferase</fullName>
    </submittedName>
</protein>
<dbReference type="SUPFAM" id="SSF53335">
    <property type="entry name" value="S-adenosyl-L-methionine-dependent methyltransferases"/>
    <property type="match status" value="1"/>
</dbReference>
<dbReference type="GO" id="GO:0032259">
    <property type="term" value="P:methylation"/>
    <property type="evidence" value="ECO:0007669"/>
    <property type="project" value="UniProtKB-KW"/>
</dbReference>
<comment type="caution">
    <text evidence="3">The sequence shown here is derived from an EMBL/GenBank/DDBJ whole genome shotgun (WGS) entry which is preliminary data.</text>
</comment>
<keyword evidence="3" id="KW-0489">Methyltransferase</keyword>
<keyword evidence="1" id="KW-0808">Transferase</keyword>
<name>A0ABS1D9X4_9PROT</name>
<evidence type="ECO:0000313" key="3">
    <source>
        <dbReference type="EMBL" id="MBK1667212.1"/>
    </source>
</evidence>
<proteinExistence type="predicted"/>
<evidence type="ECO:0000256" key="1">
    <source>
        <dbReference type="ARBA" id="ARBA00022679"/>
    </source>
</evidence>
<evidence type="ECO:0000259" key="2">
    <source>
        <dbReference type="Pfam" id="PF13649"/>
    </source>
</evidence>
<dbReference type="PANTHER" id="PTHR43861">
    <property type="entry name" value="TRANS-ACONITATE 2-METHYLTRANSFERASE-RELATED"/>
    <property type="match status" value="1"/>
</dbReference>
<dbReference type="PANTHER" id="PTHR43861:SF3">
    <property type="entry name" value="PUTATIVE (AFU_ORTHOLOGUE AFUA_2G14390)-RELATED"/>
    <property type="match status" value="1"/>
</dbReference>
<dbReference type="GO" id="GO:0008168">
    <property type="term" value="F:methyltransferase activity"/>
    <property type="evidence" value="ECO:0007669"/>
    <property type="project" value="UniProtKB-KW"/>
</dbReference>
<dbReference type="RefSeq" id="WP_200339281.1">
    <property type="nucleotide sequence ID" value="NZ_NRRL01000005.1"/>
</dbReference>
<dbReference type="CDD" id="cd02440">
    <property type="entry name" value="AdoMet_MTases"/>
    <property type="match status" value="1"/>
</dbReference>
<dbReference type="EMBL" id="NRRL01000005">
    <property type="protein sequence ID" value="MBK1667212.1"/>
    <property type="molecule type" value="Genomic_DNA"/>
</dbReference>
<sequence>MPQFDDAASFWDSRYAEESYLFGTAPNAFLAREGWRLSPGWHALAVADGEGRNGVWMAEQGLRVTSIDISPRGTEKARALAAERGVTLDIRRVDVTTFDMGEGAYDAVVAIFIQFAPPGTREELFARMVRALKPGGLLFLQGYRPEQVDYGTGGPPHREHMYTLDMLETQFGSLEWLHSASYDAPLREGDGHDGLSALIELVARKPG</sequence>
<dbReference type="Pfam" id="PF13649">
    <property type="entry name" value="Methyltransf_25"/>
    <property type="match status" value="1"/>
</dbReference>